<evidence type="ECO:0000313" key="1">
    <source>
        <dbReference type="EMBL" id="QNO54750.1"/>
    </source>
</evidence>
<evidence type="ECO:0008006" key="2">
    <source>
        <dbReference type="Google" id="ProtNLM"/>
    </source>
</evidence>
<dbReference type="AlphaFoldDB" id="A0A7G9Z3B6"/>
<accession>A0A7G9Z3B6</accession>
<dbReference type="EMBL" id="MT631591">
    <property type="protein sequence ID" value="QNO54750.1"/>
    <property type="molecule type" value="Genomic_DNA"/>
</dbReference>
<proteinExistence type="predicted"/>
<organism evidence="1">
    <name type="scientific">Candidatus Methanophaga sp. ANME-1 ERB7</name>
    <dbReference type="NCBI Taxonomy" id="2759913"/>
    <lineage>
        <taxon>Archaea</taxon>
        <taxon>Methanobacteriati</taxon>
        <taxon>Methanobacteriota</taxon>
        <taxon>Stenosarchaea group</taxon>
        <taxon>Methanomicrobia</taxon>
        <taxon>Candidatus Methanophagales</taxon>
        <taxon>Candidatus Methanophagaceae</taxon>
        <taxon>Candidatus Methanophaga</taxon>
    </lineage>
</organism>
<gene>
    <name evidence="1" type="ORF">FCNABNJO_00016</name>
</gene>
<sequence length="68" mass="8176">MKMDKVLLTRVDEYIVERIEYITNNSKDIELTKSEVIRIILHAFFKSQKDKDFEKVREFAIKTRKGLL</sequence>
<protein>
    <recommendedName>
        <fullName evidence="2">Ribbon-helix-helix protein CopG domain-containing protein</fullName>
    </recommendedName>
</protein>
<name>A0A7G9Z3B6_9EURY</name>
<reference evidence="1" key="1">
    <citation type="submission" date="2020-06" db="EMBL/GenBank/DDBJ databases">
        <title>Unique genomic features of the anaerobic methanotrophic archaea.</title>
        <authorList>
            <person name="Chadwick G.L."/>
            <person name="Skennerton C.T."/>
            <person name="Laso-Perez R."/>
            <person name="Leu A.O."/>
            <person name="Speth D.R."/>
            <person name="Yu H."/>
            <person name="Morgan-Lang C."/>
            <person name="Hatzenpichler R."/>
            <person name="Goudeau D."/>
            <person name="Malmstrom R."/>
            <person name="Brazelton W.J."/>
            <person name="Woyke T."/>
            <person name="Hallam S.J."/>
            <person name="Tyson G.W."/>
            <person name="Wegener G."/>
            <person name="Boetius A."/>
            <person name="Orphan V."/>
        </authorList>
    </citation>
    <scope>NUCLEOTIDE SEQUENCE</scope>
</reference>